<dbReference type="InterPro" id="IPR050640">
    <property type="entry name" value="Bact_2-comp_sensor_kinase"/>
</dbReference>
<feature type="domain" description="Signal transduction histidine kinase internal region" evidence="3">
    <location>
        <begin position="390"/>
        <end position="467"/>
    </location>
</feature>
<dbReference type="InterPro" id="IPR010559">
    <property type="entry name" value="Sig_transdc_His_kin_internal"/>
</dbReference>
<accession>A0A9W6FDW0</accession>
<dbReference type="EMBL" id="BSBO01000047">
    <property type="protein sequence ID" value="GLG06099.1"/>
    <property type="molecule type" value="Genomic_DNA"/>
</dbReference>
<dbReference type="Pfam" id="PF06580">
    <property type="entry name" value="His_kinase"/>
    <property type="match status" value="1"/>
</dbReference>
<feature type="transmembrane region" description="Helical" evidence="1">
    <location>
        <begin position="323"/>
        <end position="341"/>
    </location>
</feature>
<dbReference type="AlphaFoldDB" id="A0A9W6FDW0"/>
<feature type="transmembrane region" description="Helical" evidence="1">
    <location>
        <begin position="263"/>
        <end position="281"/>
    </location>
</feature>
<evidence type="ECO:0000313" key="4">
    <source>
        <dbReference type="EMBL" id="GLG06099.1"/>
    </source>
</evidence>
<dbReference type="Pfam" id="PF02518">
    <property type="entry name" value="HATPase_c"/>
    <property type="match status" value="1"/>
</dbReference>
<feature type="transmembrane region" description="Helical" evidence="1">
    <location>
        <begin position="6"/>
        <end position="24"/>
    </location>
</feature>
<gene>
    <name evidence="4" type="ORF">Selli1_32730</name>
</gene>
<evidence type="ECO:0000313" key="5">
    <source>
        <dbReference type="Proteomes" id="UP001145145"/>
    </source>
</evidence>
<organism evidence="4 5">
    <name type="scientific">Sellimonas catena</name>
    <dbReference type="NCBI Taxonomy" id="2994035"/>
    <lineage>
        <taxon>Bacteria</taxon>
        <taxon>Bacillati</taxon>
        <taxon>Bacillota</taxon>
        <taxon>Clostridia</taxon>
        <taxon>Lachnospirales</taxon>
        <taxon>Lachnospiraceae</taxon>
        <taxon>Sellimonas</taxon>
    </lineage>
</organism>
<keyword evidence="1" id="KW-0812">Transmembrane</keyword>
<name>A0A9W6FDW0_9FIRM</name>
<evidence type="ECO:0000259" key="3">
    <source>
        <dbReference type="Pfam" id="PF06580"/>
    </source>
</evidence>
<dbReference type="GO" id="GO:0000155">
    <property type="term" value="F:phosphorelay sensor kinase activity"/>
    <property type="evidence" value="ECO:0007669"/>
    <property type="project" value="InterPro"/>
</dbReference>
<dbReference type="Gene3D" id="3.30.565.10">
    <property type="entry name" value="Histidine kinase-like ATPase, C-terminal domain"/>
    <property type="match status" value="1"/>
</dbReference>
<reference evidence="4 5" key="1">
    <citation type="journal article" date="2023" name="Int. J. Syst. Evol. Microbiol.">
        <title>Sellimonas catena sp. nov., isolated from human faeces.</title>
        <authorList>
            <person name="Hisatomi A."/>
            <person name="Ohkuma M."/>
            <person name="Sakamoto M."/>
        </authorList>
    </citation>
    <scope>NUCLEOTIDE SEQUENCE [LARGE SCALE GENOMIC DNA]</scope>
    <source>
        <strain evidence="4 5">12EGH17</strain>
    </source>
</reference>
<feature type="transmembrane region" description="Helical" evidence="1">
    <location>
        <begin position="293"/>
        <end position="311"/>
    </location>
</feature>
<dbReference type="SUPFAM" id="SSF55874">
    <property type="entry name" value="ATPase domain of HSP90 chaperone/DNA topoisomerase II/histidine kinase"/>
    <property type="match status" value="1"/>
</dbReference>
<feature type="domain" description="Histidine kinase/HSP90-like ATPase" evidence="2">
    <location>
        <begin position="486"/>
        <end position="582"/>
    </location>
</feature>
<dbReference type="PANTHER" id="PTHR34220">
    <property type="entry name" value="SENSOR HISTIDINE KINASE YPDA"/>
    <property type="match status" value="1"/>
</dbReference>
<keyword evidence="1" id="KW-1133">Transmembrane helix</keyword>
<dbReference type="PANTHER" id="PTHR34220:SF7">
    <property type="entry name" value="SENSOR HISTIDINE KINASE YPDA"/>
    <property type="match status" value="1"/>
</dbReference>
<evidence type="ECO:0000256" key="1">
    <source>
        <dbReference type="SAM" id="Phobius"/>
    </source>
</evidence>
<keyword evidence="5" id="KW-1185">Reference proteome</keyword>
<sequence>MGVKRVSELTAGILIVIFLILAIFSHRQKLTDHDEIQVCSEGWTYSFEEKSGEIIPPEGLDVPKNTEVVLSNTLPSDVKDGMGIVFRSRMQRVKVYIGEEIVYQYPSHKMIGNAIPSVWNFVRLSESHAGQQIRISLESPYGRFSGKIGSIRYGSYDGLVNYVMSVQAIVFGISLLVGIVGLLLILIFIISKKHEICGWQCSLGILLVDLCIWLCGESRMPAVFIGIEAWHYFTFVSLLFCPVFLTAYLYARWKEISGKITKVLFYISFSIGSICLCSALTGGPDLVECLPVTHTMVGITLVYTVVIYCLAARKTRKGMGSELVCILLILCAGVWETVYFYQTNQLVAIWMRMTLLIYALNLLRISVLMVYQKIKENQKLKLRLKKGKAELMTSQIKPHFIYNTLNSIQALIIIDPEKARKMVYDFSTYLRLNLDNIGERELIPFSEELKHIRAYLNIEKIRFEERLDVVMDIRVKSFMVPPLSIQPIVENAVKHGLCKKINGGVVLIRSYEDKDSYIVEVEDNGTGFDSSLLGIRNETQRLDDTTSHVGLSNIRFRIKEITGGTLEVSSCPGKGTKVKVVFLKNKI</sequence>
<comment type="caution">
    <text evidence="4">The sequence shown here is derived from an EMBL/GenBank/DDBJ whole genome shotgun (WGS) entry which is preliminary data.</text>
</comment>
<feature type="transmembrane region" description="Helical" evidence="1">
    <location>
        <begin position="347"/>
        <end position="371"/>
    </location>
</feature>
<dbReference type="Proteomes" id="UP001145145">
    <property type="component" value="Unassembled WGS sequence"/>
</dbReference>
<protein>
    <submittedName>
        <fullName evidence="4">Uncharacterized protein</fullName>
    </submittedName>
</protein>
<proteinExistence type="predicted"/>
<dbReference type="InterPro" id="IPR036890">
    <property type="entry name" value="HATPase_C_sf"/>
</dbReference>
<feature type="transmembrane region" description="Helical" evidence="1">
    <location>
        <begin position="168"/>
        <end position="190"/>
    </location>
</feature>
<keyword evidence="1" id="KW-0472">Membrane</keyword>
<evidence type="ECO:0000259" key="2">
    <source>
        <dbReference type="Pfam" id="PF02518"/>
    </source>
</evidence>
<feature type="transmembrane region" description="Helical" evidence="1">
    <location>
        <begin position="229"/>
        <end position="251"/>
    </location>
</feature>
<dbReference type="GO" id="GO:0016020">
    <property type="term" value="C:membrane"/>
    <property type="evidence" value="ECO:0007669"/>
    <property type="project" value="InterPro"/>
</dbReference>
<dbReference type="InterPro" id="IPR003594">
    <property type="entry name" value="HATPase_dom"/>
</dbReference>